<name>A0ABW5XHX5_9MICO</name>
<keyword evidence="1 3" id="KW-0378">Hydrolase</keyword>
<evidence type="ECO:0000256" key="1">
    <source>
        <dbReference type="ARBA" id="ARBA00022801"/>
    </source>
</evidence>
<organism evidence="3 4">
    <name type="scientific">Populibacterium corticicola</name>
    <dbReference type="NCBI Taxonomy" id="1812826"/>
    <lineage>
        <taxon>Bacteria</taxon>
        <taxon>Bacillati</taxon>
        <taxon>Actinomycetota</taxon>
        <taxon>Actinomycetes</taxon>
        <taxon>Micrococcales</taxon>
        <taxon>Jonesiaceae</taxon>
        <taxon>Populibacterium</taxon>
    </lineage>
</organism>
<dbReference type="RefSeq" id="WP_377467747.1">
    <property type="nucleotide sequence ID" value="NZ_JBHUOP010000007.1"/>
</dbReference>
<accession>A0ABW5XHX5</accession>
<dbReference type="InterPro" id="IPR017853">
    <property type="entry name" value="GH"/>
</dbReference>
<comment type="caution">
    <text evidence="3">The sequence shown here is derived from an EMBL/GenBank/DDBJ whole genome shotgun (WGS) entry which is preliminary data.</text>
</comment>
<dbReference type="Gene3D" id="3.20.20.70">
    <property type="entry name" value="Aldolase class I"/>
    <property type="match status" value="1"/>
</dbReference>
<dbReference type="InterPro" id="IPR050985">
    <property type="entry name" value="Alpha-glycosidase_related"/>
</dbReference>
<dbReference type="Proteomes" id="UP001597391">
    <property type="component" value="Unassembled WGS sequence"/>
</dbReference>
<keyword evidence="2 3" id="KW-0326">Glycosidase</keyword>
<dbReference type="Pfam" id="PF02065">
    <property type="entry name" value="Melibiase"/>
    <property type="match status" value="1"/>
</dbReference>
<dbReference type="GO" id="GO:0016798">
    <property type="term" value="F:hydrolase activity, acting on glycosyl bonds"/>
    <property type="evidence" value="ECO:0007669"/>
    <property type="project" value="UniProtKB-KW"/>
</dbReference>
<evidence type="ECO:0000313" key="4">
    <source>
        <dbReference type="Proteomes" id="UP001597391"/>
    </source>
</evidence>
<dbReference type="InterPro" id="IPR002252">
    <property type="entry name" value="Glyco_hydro_36"/>
</dbReference>
<dbReference type="Gene3D" id="2.70.98.60">
    <property type="entry name" value="alpha-galactosidase from lactobacil brevis"/>
    <property type="match status" value="1"/>
</dbReference>
<dbReference type="PANTHER" id="PTHR43053">
    <property type="entry name" value="GLYCOSIDASE FAMILY 31"/>
    <property type="match status" value="1"/>
</dbReference>
<dbReference type="CDD" id="cd14791">
    <property type="entry name" value="GH36"/>
    <property type="match status" value="1"/>
</dbReference>
<proteinExistence type="predicted"/>
<dbReference type="InterPro" id="IPR038417">
    <property type="entry name" value="Alpga-gal_N_sf"/>
</dbReference>
<keyword evidence="4" id="KW-1185">Reference proteome</keyword>
<evidence type="ECO:0000313" key="3">
    <source>
        <dbReference type="EMBL" id="MFD2841590.1"/>
    </source>
</evidence>
<evidence type="ECO:0000256" key="2">
    <source>
        <dbReference type="ARBA" id="ARBA00023295"/>
    </source>
</evidence>
<protein>
    <submittedName>
        <fullName evidence="3">Glycoside hydrolase family 36 protein</fullName>
        <ecNumber evidence="3">3.2.1.-</ecNumber>
    </submittedName>
</protein>
<dbReference type="EC" id="3.2.1.-" evidence="3"/>
<reference evidence="4" key="1">
    <citation type="journal article" date="2019" name="Int. J. Syst. Evol. Microbiol.">
        <title>The Global Catalogue of Microorganisms (GCM) 10K type strain sequencing project: providing services to taxonomists for standard genome sequencing and annotation.</title>
        <authorList>
            <consortium name="The Broad Institute Genomics Platform"/>
            <consortium name="The Broad Institute Genome Sequencing Center for Infectious Disease"/>
            <person name="Wu L."/>
            <person name="Ma J."/>
        </authorList>
    </citation>
    <scope>NUCLEOTIDE SEQUENCE [LARGE SCALE GENOMIC DNA]</scope>
    <source>
        <strain evidence="4">KCTC 33576</strain>
    </source>
</reference>
<dbReference type="PRINTS" id="PR00743">
    <property type="entry name" value="GLHYDRLASE36"/>
</dbReference>
<dbReference type="PANTHER" id="PTHR43053:SF3">
    <property type="entry name" value="ALPHA-GALACTOSIDASE C-RELATED"/>
    <property type="match status" value="1"/>
</dbReference>
<dbReference type="InterPro" id="IPR013785">
    <property type="entry name" value="Aldolase_TIM"/>
</dbReference>
<gene>
    <name evidence="3" type="ORF">ACFSYH_13575</name>
</gene>
<dbReference type="EMBL" id="JBHUOP010000007">
    <property type="protein sequence ID" value="MFD2841590.1"/>
    <property type="molecule type" value="Genomic_DNA"/>
</dbReference>
<dbReference type="SUPFAM" id="SSF51445">
    <property type="entry name" value="(Trans)glycosidases"/>
    <property type="match status" value="1"/>
</dbReference>
<sequence length="709" mass="78562">MANLASATELQLWADGSIRILLRWNMSGPVAITVVSSSEVEEFDPTAINEQPLVELLAVGHGRSSANLRNTSTAIGNRLRYVRHDVVKEDPWTVYDIVQHDPISGLTVTSVLRVLESHGALESWTKVRNDSSIAVNLQAVSSLMIGRPIASTPISATRSIEGTSEWLGETRWANRPLRNQSGLPRLDLAAHQSQDSRGSISLISQGTWSSGQRVPSGVLAAEDGGRALAWQVTHNGPWRVEFSERLGHNERGYLVLGMFGPTDADHAWLHILPSGAEFTSVRVAVAFADTGWQSAIAHMSELRRASRRRSNHNRPVIYNDYMNTLMGDPTTEKLLPLIDAAAQTGADYFCIDCGWYDETGDWWDSVGEWTPSTTRFPDGGLIRVIEHIRAKGLIPGLWLEPEVIGVRSPMANKLPDSAFLQRNGVRIVEHDRYLLDLRSPAARAHLDAVVDRIVNEYKVGYFKFDYNVTPGLGTDLNADSPGDGLLQQNRAQLEWVAGVFERHPELVIENCASGGMRADYALLEYFDVQSTSDQQNPLLYPPVAAGSLVSMLPDQAANWAYPQPEMTDEQIVFTMCTGIAGRLQLSGKLDQMSAEQRELVVQGVELAKNWFPTLRNARPFWPLGLPQWDSEWVAVGHRGEYESLVVVWWRGKDNAQAVLEVPPGDVSVVYPAPTYESSAWEVNIESPGRVRLAVSSPHPQARVLRIRHT</sequence>